<evidence type="ECO:0000259" key="5">
    <source>
        <dbReference type="Pfam" id="PF04542"/>
    </source>
</evidence>
<dbReference type="GO" id="GO:0006352">
    <property type="term" value="P:DNA-templated transcription initiation"/>
    <property type="evidence" value="ECO:0007669"/>
    <property type="project" value="InterPro"/>
</dbReference>
<keyword evidence="4" id="KW-0804">Transcription</keyword>
<evidence type="ECO:0000256" key="2">
    <source>
        <dbReference type="ARBA" id="ARBA00023015"/>
    </source>
</evidence>
<keyword evidence="3" id="KW-0731">Sigma factor</keyword>
<dbReference type="Gene3D" id="1.10.10.10">
    <property type="entry name" value="Winged helix-like DNA-binding domain superfamily/Winged helix DNA-binding domain"/>
    <property type="match status" value="1"/>
</dbReference>
<dbReference type="GO" id="GO:0016987">
    <property type="term" value="F:sigma factor activity"/>
    <property type="evidence" value="ECO:0007669"/>
    <property type="project" value="UniProtKB-KW"/>
</dbReference>
<dbReference type="InterPro" id="IPR036388">
    <property type="entry name" value="WH-like_DNA-bd_sf"/>
</dbReference>
<dbReference type="InterPro" id="IPR013325">
    <property type="entry name" value="RNA_pol_sigma_r2"/>
</dbReference>
<dbReference type="CDD" id="cd06171">
    <property type="entry name" value="Sigma70_r4"/>
    <property type="match status" value="1"/>
</dbReference>
<feature type="domain" description="RNA polymerase sigma factor 70 region 4 type 2" evidence="6">
    <location>
        <begin position="122"/>
        <end position="170"/>
    </location>
</feature>
<comment type="similarity">
    <text evidence="1">Belongs to the sigma-70 factor family. ECF subfamily.</text>
</comment>
<evidence type="ECO:0000256" key="3">
    <source>
        <dbReference type="ARBA" id="ARBA00023082"/>
    </source>
</evidence>
<dbReference type="InterPro" id="IPR039425">
    <property type="entry name" value="RNA_pol_sigma-70-like"/>
</dbReference>
<dbReference type="Pfam" id="PF08281">
    <property type="entry name" value="Sigma70_r4_2"/>
    <property type="match status" value="1"/>
</dbReference>
<dbReference type="SUPFAM" id="SSF88659">
    <property type="entry name" value="Sigma3 and sigma4 domains of RNA polymerase sigma factors"/>
    <property type="match status" value="1"/>
</dbReference>
<accession>A0A2H0V8P0</accession>
<evidence type="ECO:0008006" key="9">
    <source>
        <dbReference type="Google" id="ProtNLM"/>
    </source>
</evidence>
<evidence type="ECO:0000313" key="7">
    <source>
        <dbReference type="EMBL" id="PIR95445.1"/>
    </source>
</evidence>
<feature type="domain" description="RNA polymerase sigma-70 region 2" evidence="5">
    <location>
        <begin position="27"/>
        <end position="93"/>
    </location>
</feature>
<dbReference type="Pfam" id="PF04542">
    <property type="entry name" value="Sigma70_r2"/>
    <property type="match status" value="1"/>
</dbReference>
<evidence type="ECO:0000256" key="4">
    <source>
        <dbReference type="ARBA" id="ARBA00023163"/>
    </source>
</evidence>
<dbReference type="PANTHER" id="PTHR43133">
    <property type="entry name" value="RNA POLYMERASE ECF-TYPE SIGMA FACTO"/>
    <property type="match status" value="1"/>
</dbReference>
<dbReference type="SUPFAM" id="SSF88946">
    <property type="entry name" value="Sigma2 domain of RNA polymerase sigma factors"/>
    <property type="match status" value="1"/>
</dbReference>
<dbReference type="InterPro" id="IPR007627">
    <property type="entry name" value="RNA_pol_sigma70_r2"/>
</dbReference>
<organism evidence="7 8">
    <name type="scientific">Candidatus Falkowbacteria bacterium CG10_big_fil_rev_8_21_14_0_10_37_18</name>
    <dbReference type="NCBI Taxonomy" id="1974562"/>
    <lineage>
        <taxon>Bacteria</taxon>
        <taxon>Candidatus Falkowiibacteriota</taxon>
    </lineage>
</organism>
<keyword evidence="2" id="KW-0805">Transcription regulation</keyword>
<dbReference type="NCBIfam" id="TIGR02937">
    <property type="entry name" value="sigma70-ECF"/>
    <property type="match status" value="1"/>
</dbReference>
<proteinExistence type="inferred from homology"/>
<name>A0A2H0V8P0_9BACT</name>
<dbReference type="InterPro" id="IPR013324">
    <property type="entry name" value="RNA_pol_sigma_r3/r4-like"/>
</dbReference>
<dbReference type="InterPro" id="IPR014284">
    <property type="entry name" value="RNA_pol_sigma-70_dom"/>
</dbReference>
<dbReference type="InterPro" id="IPR013249">
    <property type="entry name" value="RNA_pol_sigma70_r4_t2"/>
</dbReference>
<dbReference type="AlphaFoldDB" id="A0A2H0V8P0"/>
<comment type="caution">
    <text evidence="7">The sequence shown here is derived from an EMBL/GenBank/DDBJ whole genome shotgun (WGS) entry which is preliminary data.</text>
</comment>
<evidence type="ECO:0000259" key="6">
    <source>
        <dbReference type="Pfam" id="PF08281"/>
    </source>
</evidence>
<dbReference type="GO" id="GO:0003677">
    <property type="term" value="F:DNA binding"/>
    <property type="evidence" value="ECO:0007669"/>
    <property type="project" value="InterPro"/>
</dbReference>
<dbReference type="EMBL" id="PFAL01000021">
    <property type="protein sequence ID" value="PIR95445.1"/>
    <property type="molecule type" value="Genomic_DNA"/>
</dbReference>
<dbReference type="Gene3D" id="1.10.1740.10">
    <property type="match status" value="1"/>
</dbReference>
<gene>
    <name evidence="7" type="ORF">COT93_02375</name>
</gene>
<evidence type="ECO:0000313" key="8">
    <source>
        <dbReference type="Proteomes" id="UP000229972"/>
    </source>
</evidence>
<reference evidence="8" key="1">
    <citation type="submission" date="2017-09" db="EMBL/GenBank/DDBJ databases">
        <title>Depth-based differentiation of microbial function through sediment-hosted aquifers and enrichment of novel symbionts in the deep terrestrial subsurface.</title>
        <authorList>
            <person name="Probst A.J."/>
            <person name="Ladd B."/>
            <person name="Jarett J.K."/>
            <person name="Geller-Mcgrath D.E."/>
            <person name="Sieber C.M.K."/>
            <person name="Emerson J.B."/>
            <person name="Anantharaman K."/>
            <person name="Thomas B.C."/>
            <person name="Malmstrom R."/>
            <person name="Stieglmeier M."/>
            <person name="Klingl A."/>
            <person name="Woyke T."/>
            <person name="Ryan C.M."/>
            <person name="Banfield J.F."/>
        </authorList>
    </citation>
    <scope>NUCLEOTIDE SEQUENCE [LARGE SCALE GENOMIC DNA]</scope>
</reference>
<dbReference type="PANTHER" id="PTHR43133:SF51">
    <property type="entry name" value="RNA POLYMERASE SIGMA FACTOR"/>
    <property type="match status" value="1"/>
</dbReference>
<protein>
    <recommendedName>
        <fullName evidence="9">RNA polymerase subunit sigma-24</fullName>
    </recommendedName>
</protein>
<evidence type="ECO:0000256" key="1">
    <source>
        <dbReference type="ARBA" id="ARBA00010641"/>
    </source>
</evidence>
<sequence length="180" mass="21335">MPENSTYSDEEIIEKVRSEDQELYAVIIERYQAKLLRYATNLTQDEHNAADIVQEAFIKAFINLRGFNTKKKFSSWIYRIVHNETINIAKKYRKETPILENVDFKSEENIELNFEKQEIAEKVEKCFAKMQLMYAEPLRLYYIDEKSYEEIGDILRLPMGTVATRISRAKILIKHICQKI</sequence>
<dbReference type="Proteomes" id="UP000229972">
    <property type="component" value="Unassembled WGS sequence"/>
</dbReference>